<gene>
    <name evidence="1" type="ORF">KBTEX_02269</name>
</gene>
<reference evidence="1" key="1">
    <citation type="submission" date="2019-06" db="EMBL/GenBank/DDBJ databases">
        <authorList>
            <person name="Murdoch R.W."/>
            <person name="Fathepure B."/>
        </authorList>
    </citation>
    <scope>NUCLEOTIDE SEQUENCE</scope>
</reference>
<name>A0A5B8RAY4_9ZZZZ</name>
<dbReference type="AlphaFoldDB" id="A0A5B8RAY4"/>
<sequence length="340" mass="36354">MFAEARRRQALGEAAQRLRADELRAHAGDPPAREVELLDVAVAHASGAEVIAERRREGDRAAVAADQPQPLDGAHREVAGAHVVHGALGGQRAEEQPDHAHVVVEGQPGGAAVACMDAEAVAHDAPEVAHHRLGTDDHAPRCLGAPGGELQVRDLLRARGLRCRLRRFEARQGFRGVQPHTRDPRGGLVEEGLERLGGQGDARPGLFQQPADLVHVGLPATQVQGHRQRDGHEPGILAGKEHLRERRGGLGDHRDALAALHPQPDQAPGGGQRAPAQLAVGHGLGESSAGVMEVQPGVSLRRVVQRLGERGKGPWIERYRVDGRRRGARAVRASSSRCVR</sequence>
<dbReference type="EMBL" id="MN079117">
    <property type="protein sequence ID" value="QEA05940.1"/>
    <property type="molecule type" value="Genomic_DNA"/>
</dbReference>
<protein>
    <submittedName>
        <fullName evidence="1">Uncharacterized protein</fullName>
    </submittedName>
</protein>
<evidence type="ECO:0000313" key="1">
    <source>
        <dbReference type="EMBL" id="QEA05940.1"/>
    </source>
</evidence>
<proteinExistence type="predicted"/>
<organism evidence="1">
    <name type="scientific">uncultured organism</name>
    <dbReference type="NCBI Taxonomy" id="155900"/>
    <lineage>
        <taxon>unclassified sequences</taxon>
        <taxon>environmental samples</taxon>
    </lineage>
</organism>
<accession>A0A5B8RAY4</accession>